<sequence length="97" mass="10463">MVPKARKSLERRSSSVPGRRAGPGAIRKAFLRSSKEPTNVSLLRFEGSKPGILPVTFPAFPLLPPPPPPVPSAGTAFLGMWCKGRGQFVLPRSLNLM</sequence>
<evidence type="ECO:0000313" key="2">
    <source>
        <dbReference type="EMBL" id="KAK8762714.1"/>
    </source>
</evidence>
<dbReference type="AlphaFoldDB" id="A0AAQ4DJS4"/>
<protein>
    <submittedName>
        <fullName evidence="2">Uncharacterized protein</fullName>
    </submittedName>
</protein>
<proteinExistence type="predicted"/>
<feature type="non-terminal residue" evidence="2">
    <location>
        <position position="97"/>
    </location>
</feature>
<gene>
    <name evidence="2" type="ORF">V5799_026019</name>
</gene>
<keyword evidence="3" id="KW-1185">Reference proteome</keyword>
<comment type="caution">
    <text evidence="2">The sequence shown here is derived from an EMBL/GenBank/DDBJ whole genome shotgun (WGS) entry which is preliminary data.</text>
</comment>
<reference evidence="2 3" key="1">
    <citation type="journal article" date="2023" name="Arcadia Sci">
        <title>De novo assembly of a long-read Amblyomma americanum tick genome.</title>
        <authorList>
            <person name="Chou S."/>
            <person name="Poskanzer K.E."/>
            <person name="Rollins M."/>
            <person name="Thuy-Boun P.S."/>
        </authorList>
    </citation>
    <scope>NUCLEOTIDE SEQUENCE [LARGE SCALE GENOMIC DNA]</scope>
    <source>
        <strain evidence="2">F_SG_1</strain>
        <tissue evidence="2">Salivary glands</tissue>
    </source>
</reference>
<dbReference type="EMBL" id="JARKHS020029852">
    <property type="protein sequence ID" value="KAK8762714.1"/>
    <property type="molecule type" value="Genomic_DNA"/>
</dbReference>
<dbReference type="Proteomes" id="UP001321473">
    <property type="component" value="Unassembled WGS sequence"/>
</dbReference>
<organism evidence="2 3">
    <name type="scientific">Amblyomma americanum</name>
    <name type="common">Lone star tick</name>
    <dbReference type="NCBI Taxonomy" id="6943"/>
    <lineage>
        <taxon>Eukaryota</taxon>
        <taxon>Metazoa</taxon>
        <taxon>Ecdysozoa</taxon>
        <taxon>Arthropoda</taxon>
        <taxon>Chelicerata</taxon>
        <taxon>Arachnida</taxon>
        <taxon>Acari</taxon>
        <taxon>Parasitiformes</taxon>
        <taxon>Ixodida</taxon>
        <taxon>Ixodoidea</taxon>
        <taxon>Ixodidae</taxon>
        <taxon>Amblyomminae</taxon>
        <taxon>Amblyomma</taxon>
    </lineage>
</organism>
<accession>A0AAQ4DJS4</accession>
<evidence type="ECO:0000256" key="1">
    <source>
        <dbReference type="SAM" id="MobiDB-lite"/>
    </source>
</evidence>
<evidence type="ECO:0000313" key="3">
    <source>
        <dbReference type="Proteomes" id="UP001321473"/>
    </source>
</evidence>
<feature type="region of interest" description="Disordered" evidence="1">
    <location>
        <begin position="1"/>
        <end position="30"/>
    </location>
</feature>
<name>A0AAQ4DJS4_AMBAM</name>